<gene>
    <name evidence="1" type="ORF">SFRICE_023131</name>
</gene>
<reference evidence="1" key="1">
    <citation type="submission" date="2016-07" db="EMBL/GenBank/DDBJ databases">
        <authorList>
            <person name="Bretaudeau A."/>
        </authorList>
    </citation>
    <scope>NUCLEOTIDE SEQUENCE</scope>
    <source>
        <strain evidence="1">Rice</strain>
        <tissue evidence="1">Whole body</tissue>
    </source>
</reference>
<protein>
    <submittedName>
        <fullName evidence="1">SFRICE_023131</fullName>
    </submittedName>
</protein>
<proteinExistence type="predicted"/>
<accession>A0A2H1VN07</accession>
<dbReference type="EMBL" id="ODYU01003284">
    <property type="protein sequence ID" value="SOQ41842.1"/>
    <property type="molecule type" value="Genomic_DNA"/>
</dbReference>
<sequence length="257" mass="29759">MSYYLNSYHQSSQDTFIAERLRKLSAKILKKDHLFIASTRAGHKIILVNLPKACFNIVVDLAIKQVQFSGFVLWEENHPMIFHLLGKVRGSDRLLLIKNHSVPTPAFQAGAPITDLLVDTLWDNILRHCIGDMTSEFPLDIVWQQRATHVRSDVVWRDVARHIDQSPATLRFFTPHRWRCIAGYLSHTYHCVRRFDLAMILKERSITKNKKKIFENPKKVQQYSYFARSGNLTRNPVSGSRIYDHSTNEAVKGIMDD</sequence>
<dbReference type="AlphaFoldDB" id="A0A2H1VN07"/>
<organism evidence="1">
    <name type="scientific">Spodoptera frugiperda</name>
    <name type="common">Fall armyworm</name>
    <dbReference type="NCBI Taxonomy" id="7108"/>
    <lineage>
        <taxon>Eukaryota</taxon>
        <taxon>Metazoa</taxon>
        <taxon>Ecdysozoa</taxon>
        <taxon>Arthropoda</taxon>
        <taxon>Hexapoda</taxon>
        <taxon>Insecta</taxon>
        <taxon>Pterygota</taxon>
        <taxon>Neoptera</taxon>
        <taxon>Endopterygota</taxon>
        <taxon>Lepidoptera</taxon>
        <taxon>Glossata</taxon>
        <taxon>Ditrysia</taxon>
        <taxon>Noctuoidea</taxon>
        <taxon>Noctuidae</taxon>
        <taxon>Amphipyrinae</taxon>
        <taxon>Spodoptera</taxon>
    </lineage>
</organism>
<name>A0A2H1VN07_SPOFR</name>
<evidence type="ECO:0000313" key="1">
    <source>
        <dbReference type="EMBL" id="SOQ41842.1"/>
    </source>
</evidence>